<dbReference type="InterPro" id="IPR038695">
    <property type="entry name" value="Saro_0823-like_sf"/>
</dbReference>
<dbReference type="Proteomes" id="UP000178794">
    <property type="component" value="Unassembled WGS sequence"/>
</dbReference>
<comment type="caution">
    <text evidence="1">The sequence shown here is derived from an EMBL/GenBank/DDBJ whole genome shotgun (WGS) entry which is preliminary data.</text>
</comment>
<evidence type="ECO:0000313" key="1">
    <source>
        <dbReference type="EMBL" id="OGG60246.1"/>
    </source>
</evidence>
<evidence type="ECO:0000313" key="2">
    <source>
        <dbReference type="Proteomes" id="UP000178794"/>
    </source>
</evidence>
<accession>A0A1F6DFU4</accession>
<dbReference type="Gene3D" id="2.60.120.1140">
    <property type="entry name" value="Protein of unknown function DUF192"/>
    <property type="match status" value="1"/>
</dbReference>
<dbReference type="AlphaFoldDB" id="A0A1F6DFU4"/>
<dbReference type="PANTHER" id="PTHR37953">
    <property type="entry name" value="UPF0127 PROTEIN MJ1496"/>
    <property type="match status" value="1"/>
</dbReference>
<organism evidence="1 2">
    <name type="scientific">Candidatus Kaiserbacteria bacterium RIFCSPHIGHO2_02_FULL_50_50</name>
    <dbReference type="NCBI Taxonomy" id="1798492"/>
    <lineage>
        <taxon>Bacteria</taxon>
        <taxon>Candidatus Kaiseribacteriota</taxon>
    </lineage>
</organism>
<name>A0A1F6DFU4_9BACT</name>
<evidence type="ECO:0008006" key="3">
    <source>
        <dbReference type="Google" id="ProtNLM"/>
    </source>
</evidence>
<gene>
    <name evidence="1" type="ORF">A3C89_00570</name>
</gene>
<reference evidence="1 2" key="1">
    <citation type="journal article" date="2016" name="Nat. Commun.">
        <title>Thousands of microbial genomes shed light on interconnected biogeochemical processes in an aquifer system.</title>
        <authorList>
            <person name="Anantharaman K."/>
            <person name="Brown C.T."/>
            <person name="Hug L.A."/>
            <person name="Sharon I."/>
            <person name="Castelle C.J."/>
            <person name="Probst A.J."/>
            <person name="Thomas B.C."/>
            <person name="Singh A."/>
            <person name="Wilkins M.J."/>
            <person name="Karaoz U."/>
            <person name="Brodie E.L."/>
            <person name="Williams K.H."/>
            <person name="Hubbard S.S."/>
            <person name="Banfield J.F."/>
        </authorList>
    </citation>
    <scope>NUCLEOTIDE SEQUENCE [LARGE SCALE GENOMIC DNA]</scope>
</reference>
<proteinExistence type="predicted"/>
<dbReference type="InterPro" id="IPR003795">
    <property type="entry name" value="DUF192"/>
</dbReference>
<dbReference type="EMBL" id="MFLF01000008">
    <property type="protein sequence ID" value="OGG60246.1"/>
    <property type="molecule type" value="Genomic_DNA"/>
</dbReference>
<sequence>MASFLNIPTLKGVLGVTCFGLLAWGLYASSKKDCQTIRVNDEPLCVDIADTEEEIVLGLSGRSEIGADGMLFLMPIEYRHAFWMKDMHFPIDIVWINASGTITEITYAVAPETYPDKFQPALPAAKVLEVPAGTAKKEWVGTVVK</sequence>
<dbReference type="Pfam" id="PF02643">
    <property type="entry name" value="DUF192"/>
    <property type="match status" value="1"/>
</dbReference>
<dbReference type="STRING" id="1798492.A3C89_00570"/>
<dbReference type="PANTHER" id="PTHR37953:SF1">
    <property type="entry name" value="UPF0127 PROTEIN MJ1496"/>
    <property type="match status" value="1"/>
</dbReference>
<protein>
    <recommendedName>
        <fullName evidence="3">DUF192 domain-containing protein</fullName>
    </recommendedName>
</protein>